<dbReference type="SMART" id="SM00409">
    <property type="entry name" value="IG"/>
    <property type="match status" value="3"/>
</dbReference>
<dbReference type="InterPro" id="IPR007110">
    <property type="entry name" value="Ig-like_dom"/>
</dbReference>
<dbReference type="PANTHER" id="PTHR12035:SF125">
    <property type="entry name" value="SIALIC ACID-BINDING IG-LIKE LECTIN 5"/>
    <property type="match status" value="1"/>
</dbReference>
<dbReference type="Pfam" id="PF07686">
    <property type="entry name" value="V-set"/>
    <property type="match status" value="1"/>
</dbReference>
<dbReference type="InterPro" id="IPR003598">
    <property type="entry name" value="Ig_sub2"/>
</dbReference>
<evidence type="ECO:0000259" key="9">
    <source>
        <dbReference type="PROSITE" id="PS50835"/>
    </source>
</evidence>
<comment type="subcellular location">
    <subcellularLocation>
        <location evidence="1">Membrane</location>
        <topology evidence="1">Single-pass type I membrane protein</topology>
    </subcellularLocation>
</comment>
<name>A0AA97KIS1_EUBMA</name>
<dbReference type="PROSITE" id="PS50835">
    <property type="entry name" value="IG_LIKE"/>
    <property type="match status" value="2"/>
</dbReference>
<protein>
    <submittedName>
        <fullName evidence="11">Sialic acid-binding Ig-like lectin 14</fullName>
    </submittedName>
</protein>
<dbReference type="PANTHER" id="PTHR12035">
    <property type="entry name" value="SIALIC ACID BINDING IMMUNOGLOBULIN-LIKE LECTIN"/>
    <property type="match status" value="1"/>
</dbReference>
<dbReference type="InterPro" id="IPR003599">
    <property type="entry name" value="Ig_sub"/>
</dbReference>
<accession>A0AA97KIS1</accession>
<keyword evidence="2" id="KW-0812">Transmembrane</keyword>
<evidence type="ECO:0000313" key="10">
    <source>
        <dbReference type="Proteomes" id="UP001190640"/>
    </source>
</evidence>
<feature type="signal peptide" evidence="8">
    <location>
        <begin position="1"/>
        <end position="25"/>
    </location>
</feature>
<dbReference type="InterPro" id="IPR051036">
    <property type="entry name" value="SIGLEC"/>
</dbReference>
<dbReference type="KEGG" id="emc:129343438"/>
<evidence type="ECO:0000256" key="6">
    <source>
        <dbReference type="ARBA" id="ARBA00023136"/>
    </source>
</evidence>
<dbReference type="RefSeq" id="XP_054855609.1">
    <property type="nucleotide sequence ID" value="XM_054999634.1"/>
</dbReference>
<reference evidence="11" key="1">
    <citation type="submission" date="2025-08" db="UniProtKB">
        <authorList>
            <consortium name="RefSeq"/>
        </authorList>
    </citation>
    <scope>IDENTIFICATION</scope>
    <source>
        <tissue evidence="11">Blood</tissue>
    </source>
</reference>
<dbReference type="Pfam" id="PF13927">
    <property type="entry name" value="Ig_3"/>
    <property type="match status" value="1"/>
</dbReference>
<feature type="chain" id="PRO_5041658084" evidence="8">
    <location>
        <begin position="26"/>
        <end position="371"/>
    </location>
</feature>
<gene>
    <name evidence="11" type="primary">LOC129343438</name>
</gene>
<dbReference type="SMART" id="SM00408">
    <property type="entry name" value="IGc2"/>
    <property type="match status" value="1"/>
</dbReference>
<sequence>MGCHHFEVLILAVISTLLLWEGVQCHKDGYSLVVSSPVTVQRGLCVEIPCRFTYVASSRDDPNAKLYGYWYAENDRHGPRLVATNNPERIYEIDPRVRRRFGMAKSTLNQGDCTFTITDAEASDKGLYHFRINKGHTAKYSYSAPEEKVYVNVTERKPDITVFGPLRAGQKESIFCKAQTCPFSEVPQITWTHVFKDSIVETSRTVNRDNVVGRLDFIPTAADHQKNVTCKAIYGEGFNRKTAERTITLNINYRPRTPRFSGYLKHPNGFLKKIINGSQIEAQPGDSLLLRCTADANPIGNVTWLRTPQMSTTQQPKLNQELKLSGLKLQDEGGYKCQVKNQEGSSDWSVFYLHVTGQQDAYKDYSEYYEP</sequence>
<keyword evidence="8" id="KW-0732">Signal</keyword>
<evidence type="ECO:0000313" key="11">
    <source>
        <dbReference type="RefSeq" id="XP_054855609.1"/>
    </source>
</evidence>
<dbReference type="GO" id="GO:0007155">
    <property type="term" value="P:cell adhesion"/>
    <property type="evidence" value="ECO:0007669"/>
    <property type="project" value="UniProtKB-KW"/>
</dbReference>
<evidence type="ECO:0000256" key="4">
    <source>
        <dbReference type="ARBA" id="ARBA00022889"/>
    </source>
</evidence>
<keyword evidence="10" id="KW-1185">Reference proteome</keyword>
<organism evidence="10 11">
    <name type="scientific">Eublepharis macularius</name>
    <name type="common">Leopard gecko</name>
    <name type="synonym">Cyrtodactylus macularius</name>
    <dbReference type="NCBI Taxonomy" id="481883"/>
    <lineage>
        <taxon>Eukaryota</taxon>
        <taxon>Metazoa</taxon>
        <taxon>Chordata</taxon>
        <taxon>Craniata</taxon>
        <taxon>Vertebrata</taxon>
        <taxon>Euteleostomi</taxon>
        <taxon>Lepidosauria</taxon>
        <taxon>Squamata</taxon>
        <taxon>Bifurcata</taxon>
        <taxon>Gekkota</taxon>
        <taxon>Eublepharidae</taxon>
        <taxon>Eublepharinae</taxon>
        <taxon>Eublepharis</taxon>
    </lineage>
</organism>
<feature type="domain" description="Ig-like" evidence="9">
    <location>
        <begin position="258"/>
        <end position="356"/>
    </location>
</feature>
<comment type="similarity">
    <text evidence="7">Belongs to the immunoglobulin superfamily. SIGLEC (sialic acid binding Ig-like lectin) family.</text>
</comment>
<evidence type="ECO:0000256" key="1">
    <source>
        <dbReference type="ARBA" id="ARBA00004479"/>
    </source>
</evidence>
<dbReference type="InterPro" id="IPR013783">
    <property type="entry name" value="Ig-like_fold"/>
</dbReference>
<evidence type="ECO:0000256" key="8">
    <source>
        <dbReference type="SAM" id="SignalP"/>
    </source>
</evidence>
<keyword evidence="5" id="KW-1133">Transmembrane helix</keyword>
<evidence type="ECO:0000256" key="2">
    <source>
        <dbReference type="ARBA" id="ARBA00022692"/>
    </source>
</evidence>
<dbReference type="SUPFAM" id="SSF48726">
    <property type="entry name" value="Immunoglobulin"/>
    <property type="match status" value="3"/>
</dbReference>
<dbReference type="GO" id="GO:0030246">
    <property type="term" value="F:carbohydrate binding"/>
    <property type="evidence" value="ECO:0007669"/>
    <property type="project" value="UniProtKB-KW"/>
</dbReference>
<proteinExistence type="inferred from homology"/>
<dbReference type="GO" id="GO:0005886">
    <property type="term" value="C:plasma membrane"/>
    <property type="evidence" value="ECO:0007669"/>
    <property type="project" value="TreeGrafter"/>
</dbReference>
<evidence type="ECO:0000256" key="5">
    <source>
        <dbReference type="ARBA" id="ARBA00022989"/>
    </source>
</evidence>
<dbReference type="AlphaFoldDB" id="A0AA97KIS1"/>
<keyword evidence="6" id="KW-0472">Membrane</keyword>
<evidence type="ECO:0000256" key="3">
    <source>
        <dbReference type="ARBA" id="ARBA00022734"/>
    </source>
</evidence>
<dbReference type="Gene3D" id="2.60.40.10">
    <property type="entry name" value="Immunoglobulins"/>
    <property type="match status" value="3"/>
</dbReference>
<dbReference type="GeneID" id="129343438"/>
<dbReference type="Proteomes" id="UP001190640">
    <property type="component" value="Chromosome 15"/>
</dbReference>
<feature type="domain" description="Ig-like" evidence="9">
    <location>
        <begin position="158"/>
        <end position="248"/>
    </location>
</feature>
<keyword evidence="4" id="KW-0130">Cell adhesion</keyword>
<dbReference type="GO" id="GO:0033691">
    <property type="term" value="F:sialic acid binding"/>
    <property type="evidence" value="ECO:0007669"/>
    <property type="project" value="TreeGrafter"/>
</dbReference>
<evidence type="ECO:0000256" key="7">
    <source>
        <dbReference type="ARBA" id="ARBA00038361"/>
    </source>
</evidence>
<dbReference type="InterPro" id="IPR013106">
    <property type="entry name" value="Ig_V-set"/>
</dbReference>
<keyword evidence="3" id="KW-0430">Lectin</keyword>
<dbReference type="InterPro" id="IPR036179">
    <property type="entry name" value="Ig-like_dom_sf"/>
</dbReference>